<comment type="caution">
    <text evidence="2">The sequence shown here is derived from an EMBL/GenBank/DDBJ whole genome shotgun (WGS) entry which is preliminary data.</text>
</comment>
<dbReference type="InterPro" id="IPR013022">
    <property type="entry name" value="Xyl_isomerase-like_TIM-brl"/>
</dbReference>
<dbReference type="AlphaFoldDB" id="A0A5C6GKQ0"/>
<sequence length="364" mass="40017">MDDVLDTAGERLDCFLPCIATMSLGSPAHSLDTKLRAAATKGFLGVELYWDDLWHYSRQFEGQMAEAAQASARNAAMLQAASEVARLAGTLGLRIVSLQPFRNFDGLVNERVRGQRIQEFHLWLSVARRLGTDIIGVPSTLPTVCEDDYVGDGHAAAAHLRELCGLAGSQGIRVAYENLCFAAHVRDWEQAWERIRLAGEPGNLLFLPDTFNICGRTFMDPEAVGGRRLHGAEELQLSLKRLVDAVPVSRMPVLQVADAETPLVPLTEDHPWRKDAGLVPLMALSRNARLFPFEKGGYLPVLSVVQVLVAAGWEGWVSMEVFSRTTLVEGASTVWEHADRAWAAWEKMAAFMGWAVRPALVADG</sequence>
<organism evidence="2 3">
    <name type="scientific">Metarhizium rileyi (strain RCEF 4871)</name>
    <name type="common">Nomuraea rileyi</name>
    <dbReference type="NCBI Taxonomy" id="1649241"/>
    <lineage>
        <taxon>Eukaryota</taxon>
        <taxon>Fungi</taxon>
        <taxon>Dikarya</taxon>
        <taxon>Ascomycota</taxon>
        <taxon>Pezizomycotina</taxon>
        <taxon>Sordariomycetes</taxon>
        <taxon>Hypocreomycetidae</taxon>
        <taxon>Hypocreales</taxon>
        <taxon>Clavicipitaceae</taxon>
        <taxon>Metarhizium</taxon>
    </lineage>
</organism>
<dbReference type="EMBL" id="SBHS01000004">
    <property type="protein sequence ID" value="TWU76891.1"/>
    <property type="molecule type" value="Genomic_DNA"/>
</dbReference>
<reference evidence="3" key="1">
    <citation type="submission" date="2018-12" db="EMBL/GenBank/DDBJ databases">
        <title>The complete genome of Metarhizium rileyi, a key fungal pathogen of Lepidoptera.</title>
        <authorList>
            <person name="Binneck E."/>
            <person name="Lastra C.C.L."/>
            <person name="Sosa-Gomez D.R."/>
        </authorList>
    </citation>
    <scope>NUCLEOTIDE SEQUENCE [LARGE SCALE GENOMIC DNA]</scope>
    <source>
        <strain evidence="3">Cep018-CH2</strain>
    </source>
</reference>
<protein>
    <recommendedName>
        <fullName evidence="1">Xylose isomerase-like TIM barrel domain-containing protein</fullName>
    </recommendedName>
</protein>
<dbReference type="Pfam" id="PF01261">
    <property type="entry name" value="AP_endonuc_2"/>
    <property type="match status" value="1"/>
</dbReference>
<evidence type="ECO:0000313" key="3">
    <source>
        <dbReference type="Proteomes" id="UP000317257"/>
    </source>
</evidence>
<dbReference type="Proteomes" id="UP000317257">
    <property type="component" value="Unassembled WGS sequence"/>
</dbReference>
<gene>
    <name evidence="2" type="ORF">ED733_006635</name>
</gene>
<name>A0A5C6GKQ0_METRR</name>
<dbReference type="PANTHER" id="PTHR12110:SF21">
    <property type="entry name" value="XYLOSE ISOMERASE-LIKE TIM BARREL DOMAIN-CONTAINING PROTEIN"/>
    <property type="match status" value="1"/>
</dbReference>
<dbReference type="SUPFAM" id="SSF51658">
    <property type="entry name" value="Xylose isomerase-like"/>
    <property type="match status" value="1"/>
</dbReference>
<dbReference type="PANTHER" id="PTHR12110">
    <property type="entry name" value="HYDROXYPYRUVATE ISOMERASE"/>
    <property type="match status" value="1"/>
</dbReference>
<dbReference type="InterPro" id="IPR050312">
    <property type="entry name" value="IolE/XylAMocC-like"/>
</dbReference>
<proteinExistence type="predicted"/>
<feature type="domain" description="Xylose isomerase-like TIM barrel" evidence="1">
    <location>
        <begin position="35"/>
        <end position="330"/>
    </location>
</feature>
<evidence type="ECO:0000259" key="1">
    <source>
        <dbReference type="Pfam" id="PF01261"/>
    </source>
</evidence>
<dbReference type="InterPro" id="IPR036237">
    <property type="entry name" value="Xyl_isomerase-like_sf"/>
</dbReference>
<evidence type="ECO:0000313" key="2">
    <source>
        <dbReference type="EMBL" id="TWU76891.1"/>
    </source>
</evidence>
<accession>A0A5C6GKQ0</accession>
<dbReference type="Gene3D" id="3.20.20.150">
    <property type="entry name" value="Divalent-metal-dependent TIM barrel enzymes"/>
    <property type="match status" value="1"/>
</dbReference>